<feature type="region of interest" description="Disordered" evidence="1">
    <location>
        <begin position="1"/>
        <end position="20"/>
    </location>
</feature>
<accession>A0ABN8RWP5</accession>
<protein>
    <submittedName>
        <fullName evidence="2">Uncharacterized protein</fullName>
    </submittedName>
</protein>
<name>A0ABN8RWP5_9CNID</name>
<keyword evidence="3" id="KW-1185">Reference proteome</keyword>
<dbReference type="Proteomes" id="UP001159405">
    <property type="component" value="Unassembled WGS sequence"/>
</dbReference>
<proteinExistence type="predicted"/>
<comment type="caution">
    <text evidence="2">The sequence shown here is derived from an EMBL/GenBank/DDBJ whole genome shotgun (WGS) entry which is preliminary data.</text>
</comment>
<reference evidence="2 3" key="1">
    <citation type="submission" date="2022-05" db="EMBL/GenBank/DDBJ databases">
        <authorList>
            <consortium name="Genoscope - CEA"/>
            <person name="William W."/>
        </authorList>
    </citation>
    <scope>NUCLEOTIDE SEQUENCE [LARGE SCALE GENOMIC DNA]</scope>
</reference>
<evidence type="ECO:0000313" key="2">
    <source>
        <dbReference type="EMBL" id="CAH3183424.1"/>
    </source>
</evidence>
<organism evidence="2 3">
    <name type="scientific">Porites lobata</name>
    <dbReference type="NCBI Taxonomy" id="104759"/>
    <lineage>
        <taxon>Eukaryota</taxon>
        <taxon>Metazoa</taxon>
        <taxon>Cnidaria</taxon>
        <taxon>Anthozoa</taxon>
        <taxon>Hexacorallia</taxon>
        <taxon>Scleractinia</taxon>
        <taxon>Fungiina</taxon>
        <taxon>Poritidae</taxon>
        <taxon>Porites</taxon>
    </lineage>
</organism>
<evidence type="ECO:0000313" key="3">
    <source>
        <dbReference type="Proteomes" id="UP001159405"/>
    </source>
</evidence>
<sequence length="105" mass="11818">MHPVQEPHLVNNGEDGPQGQGIRDIIVNWCKSWAVDCEESCNAWFKTANKESEFSVTAVSNTGFPGRIPIKKMIMHVYPDCFARLLSLTWVPPINQNKVVTHTIP</sequence>
<dbReference type="EMBL" id="CALNXK010000352">
    <property type="protein sequence ID" value="CAH3183424.1"/>
    <property type="molecule type" value="Genomic_DNA"/>
</dbReference>
<gene>
    <name evidence="2" type="ORF">PLOB_00028550</name>
</gene>
<evidence type="ECO:0000256" key="1">
    <source>
        <dbReference type="SAM" id="MobiDB-lite"/>
    </source>
</evidence>